<accession>A0A4R7W030</accession>
<dbReference type="SUPFAM" id="SSF54368">
    <property type="entry name" value="Glutamine synthetase, N-terminal domain"/>
    <property type="match status" value="1"/>
</dbReference>
<dbReference type="PANTHER" id="PTHR43785:SF12">
    <property type="entry name" value="TYPE-1 GLUTAMINE SYNTHETASE 2"/>
    <property type="match status" value="1"/>
</dbReference>
<dbReference type="GO" id="GO:0006542">
    <property type="term" value="P:glutamine biosynthetic process"/>
    <property type="evidence" value="ECO:0007669"/>
    <property type="project" value="InterPro"/>
</dbReference>
<dbReference type="PANTHER" id="PTHR43785">
    <property type="entry name" value="GAMMA-GLUTAMYLPUTRESCINE SYNTHETASE"/>
    <property type="match status" value="1"/>
</dbReference>
<comment type="caution">
    <text evidence="6">The sequence shown here is derived from an EMBL/GenBank/DDBJ whole genome shotgun (WGS) entry which is preliminary data.</text>
</comment>
<dbReference type="EMBL" id="SOCP01000003">
    <property type="protein sequence ID" value="TDV55288.1"/>
    <property type="molecule type" value="Genomic_DNA"/>
</dbReference>
<dbReference type="InterPro" id="IPR014746">
    <property type="entry name" value="Gln_synth/guanido_kin_cat_dom"/>
</dbReference>
<evidence type="ECO:0000256" key="4">
    <source>
        <dbReference type="RuleBase" id="RU000384"/>
    </source>
</evidence>
<dbReference type="InterPro" id="IPR036651">
    <property type="entry name" value="Gln_synt_N_sf"/>
</dbReference>
<evidence type="ECO:0000313" key="6">
    <source>
        <dbReference type="EMBL" id="TDV55288.1"/>
    </source>
</evidence>
<name>A0A4R7W030_9PSEU</name>
<proteinExistence type="inferred from homology"/>
<feature type="domain" description="GS catalytic" evidence="5">
    <location>
        <begin position="136"/>
        <end position="435"/>
    </location>
</feature>
<evidence type="ECO:0000256" key="2">
    <source>
        <dbReference type="ARBA" id="ARBA00022598"/>
    </source>
</evidence>
<dbReference type="Proteomes" id="UP000294927">
    <property type="component" value="Unassembled WGS sequence"/>
</dbReference>
<protein>
    <submittedName>
        <fullName evidence="6">Glutamine synthetase</fullName>
    </submittedName>
</protein>
<evidence type="ECO:0000256" key="3">
    <source>
        <dbReference type="PROSITE-ProRule" id="PRU01331"/>
    </source>
</evidence>
<dbReference type="InterPro" id="IPR008146">
    <property type="entry name" value="Gln_synth_cat_dom"/>
</dbReference>
<reference evidence="6 7" key="1">
    <citation type="submission" date="2019-03" db="EMBL/GenBank/DDBJ databases">
        <title>Genomic Encyclopedia of Archaeal and Bacterial Type Strains, Phase II (KMG-II): from individual species to whole genera.</title>
        <authorList>
            <person name="Goeker M."/>
        </authorList>
    </citation>
    <scope>NUCLEOTIDE SEQUENCE [LARGE SCALE GENOMIC DNA]</scope>
    <source>
        <strain evidence="6 7">DSM 45499</strain>
    </source>
</reference>
<comment type="similarity">
    <text evidence="1 3 4">Belongs to the glutamine synthetase family.</text>
</comment>
<dbReference type="SMART" id="SM01230">
    <property type="entry name" value="Gln-synt_C"/>
    <property type="match status" value="1"/>
</dbReference>
<dbReference type="Gene3D" id="3.30.590.10">
    <property type="entry name" value="Glutamine synthetase/guanido kinase, catalytic domain"/>
    <property type="match status" value="1"/>
</dbReference>
<keyword evidence="2" id="KW-0436">Ligase</keyword>
<dbReference type="Pfam" id="PF00120">
    <property type="entry name" value="Gln-synt_C"/>
    <property type="match status" value="1"/>
</dbReference>
<evidence type="ECO:0000256" key="1">
    <source>
        <dbReference type="ARBA" id="ARBA00009897"/>
    </source>
</evidence>
<gene>
    <name evidence="6" type="ORF">CLV71_103529</name>
</gene>
<organism evidence="6 7">
    <name type="scientific">Actinophytocola oryzae</name>
    <dbReference type="NCBI Taxonomy" id="502181"/>
    <lineage>
        <taxon>Bacteria</taxon>
        <taxon>Bacillati</taxon>
        <taxon>Actinomycetota</taxon>
        <taxon>Actinomycetes</taxon>
        <taxon>Pseudonocardiales</taxon>
        <taxon>Pseudonocardiaceae</taxon>
    </lineage>
</organism>
<evidence type="ECO:0000313" key="7">
    <source>
        <dbReference type="Proteomes" id="UP000294927"/>
    </source>
</evidence>
<keyword evidence="7" id="KW-1185">Reference proteome</keyword>
<dbReference type="PROSITE" id="PS51987">
    <property type="entry name" value="GS_CATALYTIC"/>
    <property type="match status" value="1"/>
</dbReference>
<sequence>MVIVHTRPRGPRTLAARAEAAVNLAAELRSQIHSGGVRAVTLLVPDPHARFAAVSVGARFFADTVLSDGYGLCTYAFAWNPEREAVDAPVFGPYTGPYGDLRLRPDLATLAPDADGTWFVVCDAEWPDGRAVDIAPRTVLRRQVEAAERLGLVPSIGLEHEVTFTREDGTPVTRSGLDYAVGGLDPLRPLLDAIRAAVDGLDVESVRGECHPGQAELVLGHRDALAACDDAMLQQLVVRRTAASHGVVAGYLAAERPGEGSSCHVHVSLSTQDGPWTATQLEHFVAGVMRAAPGLTPFWAPTWNSYVRLRTAPFSPRVVRWGVDDRTAAVRVAGTGSSTRAEVRFAGADAQPHLVVAAVLAAGRWGIESGLTPPEPTVLPTTPWEARQALAESDLARELLGEEVVNAQLAHLDEEISAGCDAVTDWQRRRGGLRQ</sequence>
<dbReference type="GO" id="GO:0004356">
    <property type="term" value="F:glutamine synthetase activity"/>
    <property type="evidence" value="ECO:0007669"/>
    <property type="project" value="InterPro"/>
</dbReference>
<dbReference type="AlphaFoldDB" id="A0A4R7W030"/>
<dbReference type="SUPFAM" id="SSF55931">
    <property type="entry name" value="Glutamine synthetase/guanido kinase"/>
    <property type="match status" value="1"/>
</dbReference>
<evidence type="ECO:0000259" key="5">
    <source>
        <dbReference type="PROSITE" id="PS51987"/>
    </source>
</evidence>